<protein>
    <submittedName>
        <fullName evidence="3">Exported protein</fullName>
    </submittedName>
</protein>
<name>Q1Q637_KUEST</name>
<dbReference type="RefSeq" id="WP_099326300.1">
    <property type="nucleotide sequence ID" value="NZ_CP049055.1"/>
</dbReference>
<accession>Q1Q637</accession>
<feature type="signal peptide" evidence="1">
    <location>
        <begin position="1"/>
        <end position="20"/>
    </location>
</feature>
<evidence type="ECO:0000313" key="4">
    <source>
        <dbReference type="EMBL" id="SOH05762.1"/>
    </source>
</evidence>
<dbReference type="EMBL" id="LT934425">
    <property type="protein sequence ID" value="SOH05762.1"/>
    <property type="molecule type" value="Genomic_DNA"/>
</dbReference>
<reference evidence="2" key="2">
    <citation type="submission" date="2006-01" db="EMBL/GenBank/DDBJ databases">
        <authorList>
            <person name="Genoscope"/>
        </authorList>
    </citation>
    <scope>NUCLEOTIDE SEQUENCE</scope>
</reference>
<organism evidence="2">
    <name type="scientific">Kuenenia stuttgartiensis</name>
    <dbReference type="NCBI Taxonomy" id="174633"/>
    <lineage>
        <taxon>Bacteria</taxon>
        <taxon>Pseudomonadati</taxon>
        <taxon>Planctomycetota</taxon>
        <taxon>Candidatus Brocadiia</taxon>
        <taxon>Candidatus Brocadiales</taxon>
        <taxon>Candidatus Brocadiaceae</taxon>
        <taxon>Candidatus Kuenenia</taxon>
    </lineage>
</organism>
<evidence type="ECO:0000313" key="2">
    <source>
        <dbReference type="EMBL" id="CAJ73034.1"/>
    </source>
</evidence>
<sequence length="260" mass="28500">MKKIVFVFALSLTLSSVIIAENTFAYQMKSVEEPSRDYTHSNYSQEHSHEAQNEGGYFLAGKIAETMNSGGYTYLCIDDYGKKTWVAIPETTVSVGQEVVLQPGFEMTGFESKTLNRTFDKIIFSNGLADSGQEAPSYTTKGSKGISVTTNENISVEKATGADAYTVEELYENSKKLNNKKVIVKGKVIKVSVGIMGKNWLHLQDGSGSQDKNNTDLVVTTKDQPSVGDIVTVSGTLYKDKDFGSGYKYNVIVEEATVKK</sequence>
<proteinExistence type="predicted"/>
<reference evidence="3 6" key="5">
    <citation type="submission" date="2020-02" db="EMBL/GenBank/DDBJ databases">
        <title>Newly sequenced genome of strain CSTR1 showed variability in Candidatus Kuenenia stuttgartiensis genomes.</title>
        <authorList>
            <person name="Ding C."/>
            <person name="Adrian L."/>
        </authorList>
    </citation>
    <scope>NUCLEOTIDE SEQUENCE [LARGE SCALE GENOMIC DNA]</scope>
    <source>
        <strain evidence="3 6">CSTR1</strain>
    </source>
</reference>
<evidence type="ECO:0000313" key="5">
    <source>
        <dbReference type="Proteomes" id="UP000221734"/>
    </source>
</evidence>
<dbReference type="Proteomes" id="UP000501926">
    <property type="component" value="Chromosome"/>
</dbReference>
<keyword evidence="5" id="KW-1185">Reference proteome</keyword>
<reference evidence="2" key="1">
    <citation type="journal article" date="2006" name="Nature">
        <title>Deciphering the evolution and metabolism of an anammox bacterium from a community genome.</title>
        <authorList>
            <person name="Strous M."/>
            <person name="Pelletier E."/>
            <person name="Mangenot S."/>
            <person name="Rattei T."/>
            <person name="Lehner A."/>
            <person name="Taylor M.W."/>
            <person name="Horn M."/>
            <person name="Daims H."/>
            <person name="Bartol-Mavel D."/>
            <person name="Wincker P."/>
            <person name="Barbe V."/>
            <person name="Fonknechten N."/>
            <person name="Vallenet D."/>
            <person name="Segurens B."/>
            <person name="Schenowitz-Truong C."/>
            <person name="Medigue C."/>
            <person name="Collingro A."/>
            <person name="Snel B."/>
            <person name="Dutilh B.E."/>
            <person name="OpDenCamp H.J.M."/>
            <person name="vanDerDrift C."/>
            <person name="Cirpus I."/>
            <person name="vanDePas-Schoonen K.T."/>
            <person name="Harhangi H.R."/>
            <person name="vanNiftrik L."/>
            <person name="Schmid M."/>
            <person name="Keltjens J."/>
            <person name="vanDeVossenberg J."/>
            <person name="Kartal B."/>
            <person name="Meier H."/>
            <person name="Frishman D."/>
            <person name="Huynen M.A."/>
            <person name="Mewes H."/>
            <person name="Weissenbach J."/>
            <person name="Jetten M.S.M."/>
            <person name="Wagner M."/>
            <person name="LePaslier D."/>
        </authorList>
    </citation>
    <scope>NUCLEOTIDE SEQUENCE</scope>
</reference>
<dbReference type="KEGG" id="kst:KSMBR1_3285"/>
<feature type="chain" id="PRO_5015097156" evidence="1">
    <location>
        <begin position="21"/>
        <end position="260"/>
    </location>
</feature>
<dbReference type="OrthoDB" id="1118190at2"/>
<dbReference type="EMBL" id="CP049055">
    <property type="protein sequence ID" value="QII13168.1"/>
    <property type="molecule type" value="Genomic_DNA"/>
</dbReference>
<gene>
    <name evidence="3" type="ORF">KsCSTR_37890</name>
    <name evidence="4" type="ORF">KSMBR1_3285</name>
    <name evidence="2" type="ORF">kuste2289</name>
</gene>
<dbReference type="AlphaFoldDB" id="Q1Q637"/>
<dbReference type="Proteomes" id="UP000221734">
    <property type="component" value="Chromosome Kuenenia_stuttgartiensis_MBR1"/>
</dbReference>
<keyword evidence="1" id="KW-0732">Signal</keyword>
<evidence type="ECO:0000313" key="3">
    <source>
        <dbReference type="EMBL" id="QII13168.1"/>
    </source>
</evidence>
<reference evidence="5" key="3">
    <citation type="submission" date="2017-10" db="EMBL/GenBank/DDBJ databases">
        <authorList>
            <person name="Frank J."/>
        </authorList>
    </citation>
    <scope>NUCLEOTIDE SEQUENCE [LARGE SCALE GENOMIC DNA]</scope>
</reference>
<evidence type="ECO:0000313" key="6">
    <source>
        <dbReference type="Proteomes" id="UP000501926"/>
    </source>
</evidence>
<evidence type="ECO:0000256" key="1">
    <source>
        <dbReference type="SAM" id="SignalP"/>
    </source>
</evidence>
<dbReference type="EMBL" id="CT573071">
    <property type="protein sequence ID" value="CAJ73034.1"/>
    <property type="molecule type" value="Genomic_DNA"/>
</dbReference>
<reference evidence="4" key="4">
    <citation type="submission" date="2017-10" db="EMBL/GenBank/DDBJ databases">
        <authorList>
            <person name="Banno H."/>
            <person name="Chua N.-H."/>
        </authorList>
    </citation>
    <scope>NUCLEOTIDE SEQUENCE [LARGE SCALE GENOMIC DNA]</scope>
    <source>
        <strain evidence="4">Kuenenia_mbr1_ru-nijmegen</strain>
    </source>
</reference>